<dbReference type="EMBL" id="AMZH03003581">
    <property type="protein sequence ID" value="RRT71858.1"/>
    <property type="molecule type" value="Genomic_DNA"/>
</dbReference>
<protein>
    <submittedName>
        <fullName evidence="2">Uncharacterized protein</fullName>
    </submittedName>
</protein>
<feature type="region of interest" description="Disordered" evidence="1">
    <location>
        <begin position="1"/>
        <end position="51"/>
    </location>
</feature>
<evidence type="ECO:0000256" key="1">
    <source>
        <dbReference type="SAM" id="MobiDB-lite"/>
    </source>
</evidence>
<organism evidence="2 3">
    <name type="scientific">Ensete ventricosum</name>
    <name type="common">Abyssinian banana</name>
    <name type="synonym">Musa ensete</name>
    <dbReference type="NCBI Taxonomy" id="4639"/>
    <lineage>
        <taxon>Eukaryota</taxon>
        <taxon>Viridiplantae</taxon>
        <taxon>Streptophyta</taxon>
        <taxon>Embryophyta</taxon>
        <taxon>Tracheophyta</taxon>
        <taxon>Spermatophyta</taxon>
        <taxon>Magnoliopsida</taxon>
        <taxon>Liliopsida</taxon>
        <taxon>Zingiberales</taxon>
        <taxon>Musaceae</taxon>
        <taxon>Ensete</taxon>
    </lineage>
</organism>
<gene>
    <name evidence="2" type="ORF">B296_00005609</name>
</gene>
<sequence>MTSSGTSSQEEEEEKKKKKKKKKKRRRRSTLHRPSDDSAQGSPASRRRPRCPNVVAARVALAPSPAGFFLPTWERVRGNVVAARAALAPSPLALPCNADFFLPTRGDETSPHAGE</sequence>
<feature type="non-terminal residue" evidence="2">
    <location>
        <position position="115"/>
    </location>
</feature>
<evidence type="ECO:0000313" key="2">
    <source>
        <dbReference type="EMBL" id="RRT71858.1"/>
    </source>
</evidence>
<dbReference type="Proteomes" id="UP000287651">
    <property type="component" value="Unassembled WGS sequence"/>
</dbReference>
<proteinExistence type="predicted"/>
<reference evidence="2 3" key="1">
    <citation type="journal article" date="2014" name="Agronomy (Basel)">
        <title>A Draft Genome Sequence for Ensete ventricosum, the Drought-Tolerant Tree Against Hunger.</title>
        <authorList>
            <person name="Harrison J."/>
            <person name="Moore K.A."/>
            <person name="Paszkiewicz K."/>
            <person name="Jones T."/>
            <person name="Grant M."/>
            <person name="Ambacheew D."/>
            <person name="Muzemil S."/>
            <person name="Studholme D.J."/>
        </authorList>
    </citation>
    <scope>NUCLEOTIDE SEQUENCE [LARGE SCALE GENOMIC DNA]</scope>
</reference>
<name>A0A427A6T1_ENSVE</name>
<comment type="caution">
    <text evidence="2">The sequence shown here is derived from an EMBL/GenBank/DDBJ whole genome shotgun (WGS) entry which is preliminary data.</text>
</comment>
<accession>A0A427A6T1</accession>
<dbReference type="AlphaFoldDB" id="A0A427A6T1"/>
<evidence type="ECO:0000313" key="3">
    <source>
        <dbReference type="Proteomes" id="UP000287651"/>
    </source>
</evidence>
<feature type="compositionally biased region" description="Basic residues" evidence="1">
    <location>
        <begin position="16"/>
        <end position="31"/>
    </location>
</feature>